<evidence type="ECO:0008006" key="3">
    <source>
        <dbReference type="Google" id="ProtNLM"/>
    </source>
</evidence>
<organism evidence="1 2">
    <name type="scientific">Acinetobacter baumannii (strain AB307-0294)</name>
    <dbReference type="NCBI Taxonomy" id="557600"/>
    <lineage>
        <taxon>Bacteria</taxon>
        <taxon>Pseudomonadati</taxon>
        <taxon>Pseudomonadota</taxon>
        <taxon>Gammaproteobacteria</taxon>
        <taxon>Moraxellales</taxon>
        <taxon>Moraxellaceae</taxon>
        <taxon>Acinetobacter</taxon>
        <taxon>Acinetobacter calcoaceticus/baumannii complex</taxon>
    </lineage>
</organism>
<dbReference type="KEGG" id="abb:ABBFA_02502"/>
<name>A0A5K6CTA5_ACIB3</name>
<sequence>MKKILAAGLIGFGLVGCTTPQIGNYIPKTANISKPPIGSINTAYVGDSLVSQGKIIEQDVMVIQSDYDLNMQYKVFAGKYAQIGHDKENKFYSLRELKKNTEGARAKLLSDPPSVLMINKKGWLCVVTIYNTKSCGDATGVSFKTEGSVNEDSFQQTLIYSGKVGNKINIGYREFSSNIARPAFNNDVEYDLSQSKEIGYKGALLEIIEATNQDIKYKVIRNFNKVD</sequence>
<reference evidence="1 2" key="1">
    <citation type="journal article" date="2008" name="J. Bacteriol.">
        <title>Comparative genome sequence analysis of multidrug-resistant Acinetobacter baumannii.</title>
        <authorList>
            <person name="Adams M.D."/>
            <person name="Goglin K."/>
            <person name="Molyneaux N."/>
            <person name="Hujer K.M."/>
            <person name="Lavender H."/>
            <person name="Jamison J.J."/>
            <person name="MacDonald I.J."/>
            <person name="Martin K.M."/>
            <person name="Russo T."/>
            <person name="Campagnari A.A."/>
            <person name="Hujer A.M."/>
            <person name="Bonomo R.A."/>
            <person name="Gill S.R."/>
        </authorList>
    </citation>
    <scope>NUCLEOTIDE SEQUENCE [LARGE SCALE GENOMIC DNA]</scope>
    <source>
        <strain evidence="1 2">AB307-0294</strain>
    </source>
</reference>
<proteinExistence type="predicted"/>
<dbReference type="EMBL" id="CP001172">
    <property type="protein sequence ID" value="ATY44933.1"/>
    <property type="molecule type" value="Genomic_DNA"/>
</dbReference>
<dbReference type="Proteomes" id="UP000006924">
    <property type="component" value="Chromosome"/>
</dbReference>
<dbReference type="RefSeq" id="WP_000721571.1">
    <property type="nucleotide sequence ID" value="NZ_CP001172.1"/>
</dbReference>
<protein>
    <recommendedName>
        <fullName evidence="3">Lipoprotein</fullName>
    </recommendedName>
</protein>
<gene>
    <name evidence="1" type="ORF">ABBFA_02502</name>
</gene>
<evidence type="ECO:0000313" key="2">
    <source>
        <dbReference type="Proteomes" id="UP000006924"/>
    </source>
</evidence>
<accession>A0A5K6CTA5</accession>
<dbReference type="PROSITE" id="PS51257">
    <property type="entry name" value="PROKAR_LIPOPROTEIN"/>
    <property type="match status" value="1"/>
</dbReference>
<dbReference type="AlphaFoldDB" id="A0A5K6CTA5"/>
<evidence type="ECO:0000313" key="1">
    <source>
        <dbReference type="EMBL" id="ATY44933.1"/>
    </source>
</evidence>